<dbReference type="RefSeq" id="WP_393172789.1">
    <property type="nucleotide sequence ID" value="NZ_JBICRM010000029.1"/>
</dbReference>
<evidence type="ECO:0000313" key="3">
    <source>
        <dbReference type="EMBL" id="MFG1708557.1"/>
    </source>
</evidence>
<dbReference type="InterPro" id="IPR036397">
    <property type="entry name" value="RNaseH_sf"/>
</dbReference>
<keyword evidence="4" id="KW-1185">Reference proteome</keyword>
<feature type="transmembrane region" description="Helical" evidence="1">
    <location>
        <begin position="29"/>
        <end position="50"/>
    </location>
</feature>
<dbReference type="InterPro" id="IPR001584">
    <property type="entry name" value="Integrase_cat-core"/>
</dbReference>
<keyword evidence="1" id="KW-0812">Transmembrane</keyword>
<dbReference type="PANTHER" id="PTHR47515">
    <property type="entry name" value="LOW CALCIUM RESPONSE LOCUS PROTEIN T"/>
    <property type="match status" value="1"/>
</dbReference>
<dbReference type="Gene3D" id="3.30.420.10">
    <property type="entry name" value="Ribonuclease H-like superfamily/Ribonuclease H"/>
    <property type="match status" value="1"/>
</dbReference>
<name>A0ABW7AMD9_9ACTN</name>
<dbReference type="InterPro" id="IPR012337">
    <property type="entry name" value="RNaseH-like_sf"/>
</dbReference>
<accession>A0ABW7AMD9</accession>
<dbReference type="PANTHER" id="PTHR47515:SF2">
    <property type="entry name" value="INTEGRASE CORE DOMAIN PROTEIN"/>
    <property type="match status" value="1"/>
</dbReference>
<dbReference type="SUPFAM" id="SSF53098">
    <property type="entry name" value="Ribonuclease H-like"/>
    <property type="match status" value="1"/>
</dbReference>
<gene>
    <name evidence="3" type="ORF">ACFLIM_35690</name>
</gene>
<dbReference type="Pfam" id="PF13683">
    <property type="entry name" value="rve_3"/>
    <property type="match status" value="1"/>
</dbReference>
<keyword evidence="1" id="KW-0472">Membrane</keyword>
<sequence>MTGPLAPGTAVLGCANRGSMSLCCANTRAWWLTCGLSSILGCFRLLYLIFVRVVGWLMLLARSDASMEVEILVLRHEVAVLRRQVAHPRPDWADRAILAALTRRLPRWFRARRIVTPGSLLAWHRRLVKRHWAYPRNAGRPPIAEEVRDLVIRLAQENPRWGYRRIQGELIGLGHRVGEGTIRRILAAAGPGPAPRRASPSWRQFLASQASGLLACDFVHADTVFLKRLYIFFVMEIETRRVHILGVTAHPTGAWTAQQARNLLMDLGERAGRFKFLIRDRDGKFSRVFDRVFTGSGVRILKIPPRAPRANCYAERFAGTLRRECLDHVLVYGERHLRGVLAEFERHYNDHRAHQSRDQKPPLHEPGRVIDMRAPVRRTKAVSGLINQYRRAA</sequence>
<feature type="domain" description="Integrase catalytic" evidence="2">
    <location>
        <begin position="196"/>
        <end position="369"/>
    </location>
</feature>
<dbReference type="EMBL" id="JBICRM010000029">
    <property type="protein sequence ID" value="MFG1708557.1"/>
    <property type="molecule type" value="Genomic_DNA"/>
</dbReference>
<dbReference type="PROSITE" id="PS50994">
    <property type="entry name" value="INTEGRASE"/>
    <property type="match status" value="1"/>
</dbReference>
<comment type="caution">
    <text evidence="3">The sequence shown here is derived from an EMBL/GenBank/DDBJ whole genome shotgun (WGS) entry which is preliminary data.</text>
</comment>
<dbReference type="Pfam" id="PF13565">
    <property type="entry name" value="HTH_32"/>
    <property type="match status" value="1"/>
</dbReference>
<evidence type="ECO:0000256" key="1">
    <source>
        <dbReference type="SAM" id="Phobius"/>
    </source>
</evidence>
<organism evidence="3 4">
    <name type="scientific">Nonomuraea marmarensis</name>
    <dbReference type="NCBI Taxonomy" id="3351344"/>
    <lineage>
        <taxon>Bacteria</taxon>
        <taxon>Bacillati</taxon>
        <taxon>Actinomycetota</taxon>
        <taxon>Actinomycetes</taxon>
        <taxon>Streptosporangiales</taxon>
        <taxon>Streptosporangiaceae</taxon>
        <taxon>Nonomuraea</taxon>
    </lineage>
</organism>
<dbReference type="Proteomes" id="UP001603978">
    <property type="component" value="Unassembled WGS sequence"/>
</dbReference>
<protein>
    <submittedName>
        <fullName evidence="3">Integrase core domain-containing protein</fullName>
    </submittedName>
</protein>
<reference evidence="3 4" key="1">
    <citation type="submission" date="2024-10" db="EMBL/GenBank/DDBJ databases">
        <authorList>
            <person name="Topkara A.R."/>
            <person name="Saygin H."/>
        </authorList>
    </citation>
    <scope>NUCLEOTIDE SEQUENCE [LARGE SCALE GENOMIC DNA]</scope>
    <source>
        <strain evidence="3 4">M3C6</strain>
    </source>
</reference>
<evidence type="ECO:0000259" key="2">
    <source>
        <dbReference type="PROSITE" id="PS50994"/>
    </source>
</evidence>
<evidence type="ECO:0000313" key="4">
    <source>
        <dbReference type="Proteomes" id="UP001603978"/>
    </source>
</evidence>
<proteinExistence type="predicted"/>
<keyword evidence="1" id="KW-1133">Transmembrane helix</keyword>